<organism evidence="3 4">
    <name type="scientific">Pararhizobium capsulatum DSM 1112</name>
    <dbReference type="NCBI Taxonomy" id="1121113"/>
    <lineage>
        <taxon>Bacteria</taxon>
        <taxon>Pseudomonadati</taxon>
        <taxon>Pseudomonadota</taxon>
        <taxon>Alphaproteobacteria</taxon>
        <taxon>Hyphomicrobiales</taxon>
        <taxon>Rhizobiaceae</taxon>
        <taxon>Rhizobium/Agrobacterium group</taxon>
        <taxon>Pararhizobium</taxon>
    </lineage>
</organism>
<feature type="compositionally biased region" description="Polar residues" evidence="1">
    <location>
        <begin position="116"/>
        <end position="127"/>
    </location>
</feature>
<feature type="signal peptide" evidence="2">
    <location>
        <begin position="1"/>
        <end position="22"/>
    </location>
</feature>
<feature type="chain" id="PRO_5047218147" description="Lipoprotein" evidence="2">
    <location>
        <begin position="23"/>
        <end position="288"/>
    </location>
</feature>
<dbReference type="PROSITE" id="PS51257">
    <property type="entry name" value="PROKAR_LIPOPROTEIN"/>
    <property type="match status" value="1"/>
</dbReference>
<evidence type="ECO:0000313" key="4">
    <source>
        <dbReference type="Proteomes" id="UP001230207"/>
    </source>
</evidence>
<proteinExistence type="predicted"/>
<protein>
    <recommendedName>
        <fullName evidence="5">Lipoprotein</fullName>
    </recommendedName>
</protein>
<keyword evidence="2" id="KW-0732">Signal</keyword>
<feature type="region of interest" description="Disordered" evidence="1">
    <location>
        <begin position="34"/>
        <end position="162"/>
    </location>
</feature>
<evidence type="ECO:0000313" key="3">
    <source>
        <dbReference type="EMBL" id="MDQ0321220.1"/>
    </source>
</evidence>
<accession>A0ABU0BSJ6</accession>
<dbReference type="EMBL" id="JAUSVF010000001">
    <property type="protein sequence ID" value="MDQ0321220.1"/>
    <property type="molecule type" value="Genomic_DNA"/>
</dbReference>
<evidence type="ECO:0000256" key="1">
    <source>
        <dbReference type="SAM" id="MobiDB-lite"/>
    </source>
</evidence>
<name>A0ABU0BSJ6_9HYPH</name>
<dbReference type="RefSeq" id="WP_307231644.1">
    <property type="nucleotide sequence ID" value="NZ_JAUSVF010000001.1"/>
</dbReference>
<keyword evidence="4" id="KW-1185">Reference proteome</keyword>
<evidence type="ECO:0008006" key="5">
    <source>
        <dbReference type="Google" id="ProtNLM"/>
    </source>
</evidence>
<gene>
    <name evidence="3" type="ORF">QO002_003358</name>
</gene>
<dbReference type="Proteomes" id="UP001230207">
    <property type="component" value="Unassembled WGS sequence"/>
</dbReference>
<reference evidence="3 4" key="1">
    <citation type="submission" date="2023-07" db="EMBL/GenBank/DDBJ databases">
        <title>Genomic Encyclopedia of Type Strains, Phase IV (KMG-IV): sequencing the most valuable type-strain genomes for metagenomic binning, comparative biology and taxonomic classification.</title>
        <authorList>
            <person name="Goeker M."/>
        </authorList>
    </citation>
    <scope>NUCLEOTIDE SEQUENCE [LARGE SCALE GENOMIC DNA]</scope>
    <source>
        <strain evidence="3 4">DSM 1112</strain>
    </source>
</reference>
<evidence type="ECO:0000256" key="2">
    <source>
        <dbReference type="SAM" id="SignalP"/>
    </source>
</evidence>
<comment type="caution">
    <text evidence="3">The sequence shown here is derived from an EMBL/GenBank/DDBJ whole genome shotgun (WGS) entry which is preliminary data.</text>
</comment>
<sequence length="288" mass="30295">MHKLIIAITGLALLAGCNSTDALIPQVDVGEGTFRSPPVNQADLDTMSSQPAYVPPQETASVQSAPLDAQPDYRQPQPDTSFAQGDVDYTDPAGSLEAQASRLSQGDVPAQERQIARSTPQLTQTADNAPAENEQPAEQQVPPLQAAAEQPRLEKPQQSAAIAPKGEANSIRFLPIIGAPVAAVTSLSKQLGADARAHGLTIKSSSDASSQHILKGYFSALKDGGKTTVVYIWDVLDGSGNRLHRIQGQDTVDATAADPWAAVPPETMQAIASKSIETYLAWARANAG</sequence>